<feature type="domain" description="4Fe-4S ferredoxin-type" evidence="4">
    <location>
        <begin position="20"/>
        <end position="51"/>
    </location>
</feature>
<dbReference type="GO" id="GO:0051536">
    <property type="term" value="F:iron-sulfur cluster binding"/>
    <property type="evidence" value="ECO:0007669"/>
    <property type="project" value="UniProtKB-KW"/>
</dbReference>
<organism evidence="5 6">
    <name type="scientific">Thermogutta terrifontis</name>
    <dbReference type="NCBI Taxonomy" id="1331910"/>
    <lineage>
        <taxon>Bacteria</taxon>
        <taxon>Pseudomonadati</taxon>
        <taxon>Planctomycetota</taxon>
        <taxon>Planctomycetia</taxon>
        <taxon>Pirellulales</taxon>
        <taxon>Thermoguttaceae</taxon>
        <taxon>Thermogutta</taxon>
    </lineage>
</organism>
<evidence type="ECO:0000256" key="3">
    <source>
        <dbReference type="ARBA" id="ARBA00023014"/>
    </source>
</evidence>
<name>A0A286RLR9_9BACT</name>
<evidence type="ECO:0000259" key="4">
    <source>
        <dbReference type="PROSITE" id="PS51379"/>
    </source>
</evidence>
<dbReference type="AlphaFoldDB" id="A0A286RLR9"/>
<dbReference type="InterPro" id="IPR017896">
    <property type="entry name" value="4Fe4S_Fe-S-bd"/>
</dbReference>
<keyword evidence="5" id="KW-0560">Oxidoreductase</keyword>
<dbReference type="PANTHER" id="PTHR43255:SF2">
    <property type="entry name" value="HETERODISULFIDE REDUCTASE RELATED PROTEIN"/>
    <property type="match status" value="1"/>
</dbReference>
<dbReference type="PROSITE" id="PS00198">
    <property type="entry name" value="4FE4S_FER_1"/>
    <property type="match status" value="1"/>
</dbReference>
<dbReference type="EC" id="1.8.98.1" evidence="5"/>
<sequence length="191" mass="21603">MVGTTLELRGSPFFHEIIREVPGGERIVRCLQCGTCGGSCPNGADMEYTPRTIFAMIAANEREKVLKANTMWFCVSCYFCVSRCPQKIPITDIMYGLKRIAIRERMYRDTDAPALAKTFTDLLDKYGRSFELGLASRYYLFNRPLAMLKMGPLGLSMFTRGRMALSPTRIKNIDQLQAIIRKARELGGHQS</sequence>
<evidence type="ECO:0000313" key="6">
    <source>
        <dbReference type="Proteomes" id="UP000215086"/>
    </source>
</evidence>
<proteinExistence type="predicted"/>
<dbReference type="Gene3D" id="1.10.1060.10">
    <property type="entry name" value="Alpha-helical ferredoxin"/>
    <property type="match status" value="1"/>
</dbReference>
<protein>
    <submittedName>
        <fullName evidence="5">CoB--CoM heterodisulfide reductase subunit C</fullName>
        <ecNumber evidence="5">1.8.98.1</ecNumber>
    </submittedName>
</protein>
<keyword evidence="2" id="KW-0408">Iron</keyword>
<evidence type="ECO:0000256" key="2">
    <source>
        <dbReference type="ARBA" id="ARBA00023004"/>
    </source>
</evidence>
<dbReference type="GO" id="GO:0046872">
    <property type="term" value="F:metal ion binding"/>
    <property type="evidence" value="ECO:0007669"/>
    <property type="project" value="UniProtKB-KW"/>
</dbReference>
<accession>A0A286RLR9</accession>
<dbReference type="GO" id="GO:0005886">
    <property type="term" value="C:plasma membrane"/>
    <property type="evidence" value="ECO:0007669"/>
    <property type="project" value="TreeGrafter"/>
</dbReference>
<dbReference type="InterPro" id="IPR017900">
    <property type="entry name" value="4Fe4S_Fe_S_CS"/>
</dbReference>
<dbReference type="KEGG" id="ttf:THTE_4307"/>
<dbReference type="InterPro" id="IPR051460">
    <property type="entry name" value="HdrC_iron-sulfur_subunit"/>
</dbReference>
<dbReference type="InterPro" id="IPR009051">
    <property type="entry name" value="Helical_ferredxn"/>
</dbReference>
<dbReference type="RefSeq" id="WP_095416580.1">
    <property type="nucleotide sequence ID" value="NZ_CP018477.1"/>
</dbReference>
<dbReference type="PANTHER" id="PTHR43255">
    <property type="entry name" value="IRON-SULFUR-BINDING OXIDOREDUCTASE FADF-RELATED-RELATED"/>
    <property type="match status" value="1"/>
</dbReference>
<evidence type="ECO:0000313" key="5">
    <source>
        <dbReference type="EMBL" id="ASV76908.1"/>
    </source>
</evidence>
<reference evidence="5 6" key="1">
    <citation type="journal article" name="Front. Microbiol.">
        <title>Sugar Metabolism of the First Thermophilic Planctomycete Thermogutta terrifontis: Comparative Genomic and Transcriptomic Approaches.</title>
        <authorList>
            <person name="Elcheninov A.G."/>
            <person name="Menzel P."/>
            <person name="Gudbergsdottir S.R."/>
            <person name="Slesarev A.I."/>
            <person name="Kadnikov V.V."/>
            <person name="Krogh A."/>
            <person name="Bonch-Osmolovskaya E.A."/>
            <person name="Peng X."/>
            <person name="Kublanov I.V."/>
        </authorList>
    </citation>
    <scope>NUCLEOTIDE SEQUENCE [LARGE SCALE GENOMIC DNA]</scope>
    <source>
        <strain evidence="5 6">R1</strain>
    </source>
</reference>
<keyword evidence="3" id="KW-0411">Iron-sulfur</keyword>
<gene>
    <name evidence="5" type="ORF">THTE_4307</name>
</gene>
<dbReference type="Proteomes" id="UP000215086">
    <property type="component" value="Chromosome"/>
</dbReference>
<dbReference type="OrthoDB" id="9770306at2"/>
<evidence type="ECO:0000256" key="1">
    <source>
        <dbReference type="ARBA" id="ARBA00022723"/>
    </source>
</evidence>
<dbReference type="SUPFAM" id="SSF46548">
    <property type="entry name" value="alpha-helical ferredoxin"/>
    <property type="match status" value="1"/>
</dbReference>
<keyword evidence="1" id="KW-0479">Metal-binding</keyword>
<dbReference type="Pfam" id="PF13187">
    <property type="entry name" value="Fer4_9"/>
    <property type="match status" value="1"/>
</dbReference>
<dbReference type="PROSITE" id="PS51379">
    <property type="entry name" value="4FE4S_FER_2"/>
    <property type="match status" value="1"/>
</dbReference>
<dbReference type="EMBL" id="CP018477">
    <property type="protein sequence ID" value="ASV76908.1"/>
    <property type="molecule type" value="Genomic_DNA"/>
</dbReference>
<keyword evidence="6" id="KW-1185">Reference proteome</keyword>
<dbReference type="GO" id="GO:0051912">
    <property type="term" value="F:CoB--CoM heterodisulfide reductase activity"/>
    <property type="evidence" value="ECO:0007669"/>
    <property type="project" value="UniProtKB-EC"/>
</dbReference>